<dbReference type="Proteomes" id="UP000580250">
    <property type="component" value="Unassembled WGS sequence"/>
</dbReference>
<comment type="caution">
    <text evidence="2">The sequence shown here is derived from an EMBL/GenBank/DDBJ whole genome shotgun (WGS) entry which is preliminary data.</text>
</comment>
<dbReference type="AlphaFoldDB" id="A0A6V7UY15"/>
<keyword evidence="1" id="KW-0732">Signal</keyword>
<evidence type="ECO:0000313" key="2">
    <source>
        <dbReference type="EMBL" id="CAD2167532.1"/>
    </source>
</evidence>
<dbReference type="EMBL" id="CAJEWN010000128">
    <property type="protein sequence ID" value="CAD2167532.1"/>
    <property type="molecule type" value="Genomic_DNA"/>
</dbReference>
<proteinExistence type="predicted"/>
<accession>A0A6V7UY15</accession>
<sequence length="272" mass="31764">MHIFILLFFVILIPSLLSLDDQSKTKVSTESNSQLPNKNSILKKIKRKIGKNFNSFFRKIGFSKKSKGEKDACVFPKKETNPLYKQFMDKHEESLKNLCNTNSRIKYVIKSVNRLENGKEILKDILKNLDKSEKGRVLKEQFNIYKGVRLSVALDRFGKFENRIVDKVFDQQFVLQFLRVLQFCATIKHAYIKGTDKTVRQTLMSYCKFIVLPKAREVLNSVGIEYSFGKFSIKIDNDNEGKKDPMKTEEWLVEEKSVEKWSPKLETIQEEN</sequence>
<protein>
    <submittedName>
        <fullName evidence="2">Uncharacterized protein</fullName>
    </submittedName>
</protein>
<name>A0A6V7UY15_MELEN</name>
<evidence type="ECO:0000313" key="3">
    <source>
        <dbReference type="Proteomes" id="UP000580250"/>
    </source>
</evidence>
<organism evidence="2 3">
    <name type="scientific">Meloidogyne enterolobii</name>
    <name type="common">Root-knot nematode worm</name>
    <name type="synonym">Meloidogyne mayaguensis</name>
    <dbReference type="NCBI Taxonomy" id="390850"/>
    <lineage>
        <taxon>Eukaryota</taxon>
        <taxon>Metazoa</taxon>
        <taxon>Ecdysozoa</taxon>
        <taxon>Nematoda</taxon>
        <taxon>Chromadorea</taxon>
        <taxon>Rhabditida</taxon>
        <taxon>Tylenchina</taxon>
        <taxon>Tylenchomorpha</taxon>
        <taxon>Tylenchoidea</taxon>
        <taxon>Meloidogynidae</taxon>
        <taxon>Meloidogyninae</taxon>
        <taxon>Meloidogyne</taxon>
    </lineage>
</organism>
<gene>
    <name evidence="2" type="ORF">MENT_LOCUS18828</name>
</gene>
<feature type="signal peptide" evidence="1">
    <location>
        <begin position="1"/>
        <end position="18"/>
    </location>
</feature>
<feature type="chain" id="PRO_5028233274" evidence="1">
    <location>
        <begin position="19"/>
        <end position="272"/>
    </location>
</feature>
<reference evidence="2 3" key="1">
    <citation type="submission" date="2020-08" db="EMBL/GenBank/DDBJ databases">
        <authorList>
            <person name="Koutsovoulos G."/>
            <person name="Danchin GJ E."/>
        </authorList>
    </citation>
    <scope>NUCLEOTIDE SEQUENCE [LARGE SCALE GENOMIC DNA]</scope>
</reference>
<evidence type="ECO:0000256" key="1">
    <source>
        <dbReference type="SAM" id="SignalP"/>
    </source>
</evidence>